<feature type="transmembrane region" description="Helical" evidence="1">
    <location>
        <begin position="79"/>
        <end position="100"/>
    </location>
</feature>
<feature type="transmembrane region" description="Helical" evidence="1">
    <location>
        <begin position="12"/>
        <end position="36"/>
    </location>
</feature>
<keyword evidence="1" id="KW-0472">Membrane</keyword>
<evidence type="ECO:0000313" key="3">
    <source>
        <dbReference type="Proteomes" id="UP000198577"/>
    </source>
</evidence>
<evidence type="ECO:0000313" key="2">
    <source>
        <dbReference type="EMBL" id="SFQ43160.1"/>
    </source>
</evidence>
<dbReference type="OrthoDB" id="10015197at2"/>
<dbReference type="AlphaFoldDB" id="A0A1I5YGD6"/>
<proteinExistence type="predicted"/>
<dbReference type="Proteomes" id="UP000198577">
    <property type="component" value="Unassembled WGS sequence"/>
</dbReference>
<feature type="transmembrane region" description="Helical" evidence="1">
    <location>
        <begin position="42"/>
        <end position="67"/>
    </location>
</feature>
<evidence type="ECO:0000256" key="1">
    <source>
        <dbReference type="SAM" id="Phobius"/>
    </source>
</evidence>
<protein>
    <submittedName>
        <fullName evidence="2">Uncharacterized protein</fullName>
    </submittedName>
</protein>
<sequence>MSYNGKYNSTACGFIGVLTSIAIGVIIGILFALGFIPNIVTAVWIAFGLAVLTLVILVIAVFLAVYTESKILSKCLKRHISCLMAGILGTLISALAALSIVLNPAFISVVILVGIGAFFTSLMIISLVLFVLCIVDKLHRNDGVFCTKD</sequence>
<reference evidence="2 3" key="1">
    <citation type="submission" date="2016-10" db="EMBL/GenBank/DDBJ databases">
        <authorList>
            <person name="de Groot N.N."/>
        </authorList>
    </citation>
    <scope>NUCLEOTIDE SEQUENCE [LARGE SCALE GENOMIC DNA]</scope>
    <source>
        <strain evidence="2 3">DSM 20678</strain>
    </source>
</reference>
<accession>A0A1I5YGD6</accession>
<keyword evidence="1" id="KW-1133">Transmembrane helix</keyword>
<organism evidence="2 3">
    <name type="scientific">Caldicoprobacter faecalis</name>
    <dbReference type="NCBI Taxonomy" id="937334"/>
    <lineage>
        <taxon>Bacteria</taxon>
        <taxon>Bacillati</taxon>
        <taxon>Bacillota</taxon>
        <taxon>Clostridia</taxon>
        <taxon>Caldicoprobacterales</taxon>
        <taxon>Caldicoprobacteraceae</taxon>
        <taxon>Caldicoprobacter</taxon>
    </lineage>
</organism>
<feature type="transmembrane region" description="Helical" evidence="1">
    <location>
        <begin position="106"/>
        <end position="135"/>
    </location>
</feature>
<dbReference type="EMBL" id="FOXR01000045">
    <property type="protein sequence ID" value="SFQ43160.1"/>
    <property type="molecule type" value="Genomic_DNA"/>
</dbReference>
<name>A0A1I5YGD6_9FIRM</name>
<dbReference type="RefSeq" id="WP_025747039.1">
    <property type="nucleotide sequence ID" value="NZ_FOXR01000045.1"/>
</dbReference>
<gene>
    <name evidence="2" type="ORF">SAMN05444406_1459</name>
</gene>
<keyword evidence="1" id="KW-0812">Transmembrane</keyword>
<keyword evidence="3" id="KW-1185">Reference proteome</keyword>